<dbReference type="Proteomes" id="UP000310066">
    <property type="component" value="Unassembled WGS sequence"/>
</dbReference>
<sequence>MDGGAMSMWWGVGVGVGVCVCVCVCGMLMLSDRARRDVMLARKVLAGTNAETGKFPLSINIKFHSIVRLFSCSSAIAAYAGKVEVLVMV</sequence>
<comment type="caution">
    <text evidence="2">The sequence shown here is derived from an EMBL/GenBank/DDBJ whole genome shotgun (WGS) entry which is preliminary data.</text>
</comment>
<feature type="transmembrane region" description="Helical" evidence="1">
    <location>
        <begin position="6"/>
        <end position="30"/>
    </location>
</feature>
<accession>A0A4U0VH63</accession>
<dbReference type="EMBL" id="NAJP01000003">
    <property type="protein sequence ID" value="TKA48408.1"/>
    <property type="molecule type" value="Genomic_DNA"/>
</dbReference>
<organism evidence="2 3">
    <name type="scientific">Friedmanniomyces endolithicus</name>
    <dbReference type="NCBI Taxonomy" id="329885"/>
    <lineage>
        <taxon>Eukaryota</taxon>
        <taxon>Fungi</taxon>
        <taxon>Dikarya</taxon>
        <taxon>Ascomycota</taxon>
        <taxon>Pezizomycotina</taxon>
        <taxon>Dothideomycetes</taxon>
        <taxon>Dothideomycetidae</taxon>
        <taxon>Mycosphaerellales</taxon>
        <taxon>Teratosphaeriaceae</taxon>
        <taxon>Friedmanniomyces</taxon>
    </lineage>
</organism>
<protein>
    <submittedName>
        <fullName evidence="2">Uncharacterized protein</fullName>
    </submittedName>
</protein>
<dbReference type="AlphaFoldDB" id="A0A4U0VH63"/>
<name>A0A4U0VH63_9PEZI</name>
<reference evidence="2 3" key="1">
    <citation type="submission" date="2017-03" db="EMBL/GenBank/DDBJ databases">
        <title>Genomes of endolithic fungi from Antarctica.</title>
        <authorList>
            <person name="Coleine C."/>
            <person name="Masonjones S."/>
            <person name="Stajich J.E."/>
        </authorList>
    </citation>
    <scope>NUCLEOTIDE SEQUENCE [LARGE SCALE GENOMIC DNA]</scope>
    <source>
        <strain evidence="2 3">CCFEE 5311</strain>
    </source>
</reference>
<keyword evidence="1" id="KW-1133">Transmembrane helix</keyword>
<keyword evidence="1" id="KW-0472">Membrane</keyword>
<keyword evidence="1" id="KW-0812">Transmembrane</keyword>
<evidence type="ECO:0000313" key="3">
    <source>
        <dbReference type="Proteomes" id="UP000310066"/>
    </source>
</evidence>
<evidence type="ECO:0000313" key="2">
    <source>
        <dbReference type="EMBL" id="TKA48408.1"/>
    </source>
</evidence>
<proteinExistence type="predicted"/>
<evidence type="ECO:0000256" key="1">
    <source>
        <dbReference type="SAM" id="Phobius"/>
    </source>
</evidence>
<gene>
    <name evidence="2" type="ORF">B0A54_00543</name>
</gene>